<dbReference type="EMBL" id="CAJJDN010000041">
    <property type="protein sequence ID" value="CAD8080907.1"/>
    <property type="molecule type" value="Genomic_DNA"/>
</dbReference>
<dbReference type="Proteomes" id="UP000692954">
    <property type="component" value="Unassembled WGS sequence"/>
</dbReference>
<gene>
    <name evidence="1" type="ORF">PSON_ATCC_30995.1.T0410114</name>
</gene>
<proteinExistence type="predicted"/>
<dbReference type="AlphaFoldDB" id="A0A8S1MJL7"/>
<protein>
    <submittedName>
        <fullName evidence="1">Uncharacterized protein</fullName>
    </submittedName>
</protein>
<evidence type="ECO:0000313" key="2">
    <source>
        <dbReference type="Proteomes" id="UP000692954"/>
    </source>
</evidence>
<keyword evidence="2" id="KW-1185">Reference proteome</keyword>
<sequence length="145" mass="17664">MNSQVLKTSSYFLKLDSLNYQQIPYIHLNLNEFEFEDEDVHFFNEQSVQSSFNYIQQIILFLIYHVNLSCRNNKENKFKKIIHLYFIQTQKSLIYLIQITQIQHLIHLQMLIIKNAIQFISHNKNQDQKMYMYQSTYYQITLIIN</sequence>
<reference evidence="1" key="1">
    <citation type="submission" date="2021-01" db="EMBL/GenBank/DDBJ databases">
        <authorList>
            <consortium name="Genoscope - CEA"/>
            <person name="William W."/>
        </authorList>
    </citation>
    <scope>NUCLEOTIDE SEQUENCE</scope>
</reference>
<name>A0A8S1MJL7_9CILI</name>
<accession>A0A8S1MJL7</accession>
<evidence type="ECO:0000313" key="1">
    <source>
        <dbReference type="EMBL" id="CAD8080907.1"/>
    </source>
</evidence>
<organism evidence="1 2">
    <name type="scientific">Paramecium sonneborni</name>
    <dbReference type="NCBI Taxonomy" id="65129"/>
    <lineage>
        <taxon>Eukaryota</taxon>
        <taxon>Sar</taxon>
        <taxon>Alveolata</taxon>
        <taxon>Ciliophora</taxon>
        <taxon>Intramacronucleata</taxon>
        <taxon>Oligohymenophorea</taxon>
        <taxon>Peniculida</taxon>
        <taxon>Parameciidae</taxon>
        <taxon>Paramecium</taxon>
    </lineage>
</organism>
<comment type="caution">
    <text evidence="1">The sequence shown here is derived from an EMBL/GenBank/DDBJ whole genome shotgun (WGS) entry which is preliminary data.</text>
</comment>